<feature type="domain" description="Putative restriction endonuclease" evidence="1">
    <location>
        <begin position="12"/>
        <end position="181"/>
    </location>
</feature>
<dbReference type="InterPro" id="IPR012296">
    <property type="entry name" value="Nuclease_put_TT1808"/>
</dbReference>
<dbReference type="PANTHER" id="PTHR34107">
    <property type="entry name" value="SLL0198 PROTEIN-RELATED"/>
    <property type="match status" value="1"/>
</dbReference>
<dbReference type="EMBL" id="QXHD01000004">
    <property type="protein sequence ID" value="NEZ55083.1"/>
    <property type="molecule type" value="Genomic_DNA"/>
</dbReference>
<name>A0A6M0RGW6_9CYAN</name>
<dbReference type="SUPFAM" id="SSF52980">
    <property type="entry name" value="Restriction endonuclease-like"/>
    <property type="match status" value="1"/>
</dbReference>
<dbReference type="Proteomes" id="UP000481033">
    <property type="component" value="Unassembled WGS sequence"/>
</dbReference>
<evidence type="ECO:0000313" key="2">
    <source>
        <dbReference type="EMBL" id="NEZ55083.1"/>
    </source>
</evidence>
<gene>
    <name evidence="2" type="ORF">DXZ20_05195</name>
</gene>
<dbReference type="Gene3D" id="3.90.1570.10">
    <property type="entry name" value="tt1808, chain A"/>
    <property type="match status" value="1"/>
</dbReference>
<dbReference type="InterPro" id="IPR011335">
    <property type="entry name" value="Restrct_endonuc-II-like"/>
</dbReference>
<organism evidence="2 3">
    <name type="scientific">Adonisia turfae CCMR0081</name>
    <dbReference type="NCBI Taxonomy" id="2292702"/>
    <lineage>
        <taxon>Bacteria</taxon>
        <taxon>Bacillati</taxon>
        <taxon>Cyanobacteriota</taxon>
        <taxon>Adonisia</taxon>
        <taxon>Adonisia turfae</taxon>
    </lineage>
</organism>
<dbReference type="CDD" id="cd06260">
    <property type="entry name" value="DUF820-like"/>
    <property type="match status" value="1"/>
</dbReference>
<evidence type="ECO:0000259" key="1">
    <source>
        <dbReference type="Pfam" id="PF05685"/>
    </source>
</evidence>
<comment type="caution">
    <text evidence="2">The sequence shown here is derived from an EMBL/GenBank/DDBJ whole genome shotgun (WGS) entry which is preliminary data.</text>
</comment>
<proteinExistence type="predicted"/>
<protein>
    <submittedName>
        <fullName evidence="2">Uma2 family endonuclease</fullName>
    </submittedName>
</protein>
<dbReference type="GO" id="GO:0004519">
    <property type="term" value="F:endonuclease activity"/>
    <property type="evidence" value="ECO:0007669"/>
    <property type="project" value="UniProtKB-KW"/>
</dbReference>
<sequence length="186" mass="21027">MTAAKKVRWTVDDLESLPDSSDRFEIIDGDLHVTRAPHWKHQDVAGAIYAELLAWSKKLPLGKPIFTPGVIFSPTNAVIPDLIWVSNERIETLMDDAGHLTGAPELVIEVLSQSQKDKDRDRKSKLKLYSVEGVQEYWIFDREQQMAEVFRREDGILVKVLTLYAKDTLTSPLLPDFSCGVASLFD</sequence>
<dbReference type="RefSeq" id="WP_163670111.1">
    <property type="nucleotide sequence ID" value="NZ_QXHD01000004.1"/>
</dbReference>
<keyword evidence="2" id="KW-0540">Nuclease</keyword>
<keyword evidence="3" id="KW-1185">Reference proteome</keyword>
<dbReference type="Pfam" id="PF05685">
    <property type="entry name" value="Uma2"/>
    <property type="match status" value="1"/>
</dbReference>
<dbReference type="InterPro" id="IPR008538">
    <property type="entry name" value="Uma2"/>
</dbReference>
<reference evidence="2 3" key="1">
    <citation type="journal article" date="2020" name="Microb. Ecol.">
        <title>Ecogenomics of the Marine Benthic Filamentous Cyanobacterium Adonisia.</title>
        <authorList>
            <person name="Walter J.M."/>
            <person name="Coutinho F.H."/>
            <person name="Leomil L."/>
            <person name="Hargreaves P.I."/>
            <person name="Campeao M.E."/>
            <person name="Vieira V.V."/>
            <person name="Silva B.S."/>
            <person name="Fistarol G.O."/>
            <person name="Salomon P.S."/>
            <person name="Sawabe T."/>
            <person name="Mino S."/>
            <person name="Hosokawa M."/>
            <person name="Miyashita H."/>
            <person name="Maruyama F."/>
            <person name="van Verk M.C."/>
            <person name="Dutilh B.E."/>
            <person name="Thompson C.C."/>
            <person name="Thompson F.L."/>
        </authorList>
    </citation>
    <scope>NUCLEOTIDE SEQUENCE [LARGE SCALE GENOMIC DNA]</scope>
    <source>
        <strain evidence="2 3">CCMR0081</strain>
    </source>
</reference>
<evidence type="ECO:0000313" key="3">
    <source>
        <dbReference type="Proteomes" id="UP000481033"/>
    </source>
</evidence>
<accession>A0A6M0RGW6</accession>
<dbReference type="PANTHER" id="PTHR34107:SF4">
    <property type="entry name" value="SLL1222 PROTEIN"/>
    <property type="match status" value="1"/>
</dbReference>
<keyword evidence="2" id="KW-0378">Hydrolase</keyword>
<dbReference type="AlphaFoldDB" id="A0A6M0RGW6"/>
<keyword evidence="2" id="KW-0255">Endonuclease</keyword>